<protein>
    <recommendedName>
        <fullName evidence="3">Terminase large subunit</fullName>
    </recommendedName>
</protein>
<organism evidence="2">
    <name type="scientific">uncultured Caudovirales phage</name>
    <dbReference type="NCBI Taxonomy" id="2100421"/>
    <lineage>
        <taxon>Viruses</taxon>
        <taxon>Duplodnaviria</taxon>
        <taxon>Heunggongvirae</taxon>
        <taxon>Uroviricota</taxon>
        <taxon>Caudoviricetes</taxon>
        <taxon>Peduoviridae</taxon>
        <taxon>Maltschvirus</taxon>
        <taxon>Maltschvirus maltsch</taxon>
    </lineage>
</organism>
<feature type="region of interest" description="Disordered" evidence="1">
    <location>
        <begin position="581"/>
        <end position="617"/>
    </location>
</feature>
<evidence type="ECO:0008006" key="3">
    <source>
        <dbReference type="Google" id="ProtNLM"/>
    </source>
</evidence>
<gene>
    <name evidence="2" type="ORF">UFOVP1238_118</name>
</gene>
<dbReference type="Gene3D" id="3.40.50.300">
    <property type="entry name" value="P-loop containing nucleotide triphosphate hydrolases"/>
    <property type="match status" value="1"/>
</dbReference>
<dbReference type="Gene3D" id="3.30.420.240">
    <property type="match status" value="1"/>
</dbReference>
<name>A0A6J5RPB7_9CAUD</name>
<dbReference type="EMBL" id="LR797198">
    <property type="protein sequence ID" value="CAB4193654.1"/>
    <property type="molecule type" value="Genomic_DNA"/>
</dbReference>
<feature type="compositionally biased region" description="Basic and acidic residues" evidence="1">
    <location>
        <begin position="581"/>
        <end position="595"/>
    </location>
</feature>
<evidence type="ECO:0000313" key="2">
    <source>
        <dbReference type="EMBL" id="CAB4193654.1"/>
    </source>
</evidence>
<accession>A0A6J5RPB7</accession>
<reference evidence="2" key="1">
    <citation type="submission" date="2020-05" db="EMBL/GenBank/DDBJ databases">
        <authorList>
            <person name="Chiriac C."/>
            <person name="Salcher M."/>
            <person name="Ghai R."/>
            <person name="Kavagutti S V."/>
        </authorList>
    </citation>
    <scope>NUCLEOTIDE SEQUENCE</scope>
</reference>
<proteinExistence type="predicted"/>
<sequence>MADFKDFIDALEGDEFSEKPVTIEQFVTDKNYLGLPPLSQYQYQMIRAMTQIYKRETLHKLYGPEEGEKIFKQNCSEVILQLGKGSGKDYTSTIACAYVVHLLLCLTEPAKYYGKPPGDAIDIINIAINAVQANRVFFKGFNQRIQRSPWFQGKYIAKANMVEFDKSVTVHSGHSESEAWEGYNVLVIILDEISGFELESTTGHAQAKTASSIYKMYRASVNSRFPDFGKVILLSFPRFKMDYIQQKYNEAIAEKETIVRHHRFKVDPDLPDGIEGNEFEIEWEEDHIVSYKMPKMFALKRPTWDINPTRKIEDFTPDFYTDPTDALSRFACMPPDATDAFFKNRAVIEKAFANPKQGVDNYGRFDDDFKPDPDKHYYVHVDLAQKHDHCAVAMSHVDGWVTMKIGDKYKEAAPRVVVDAVRYWTPTASKSVDFTEVKDYILSLRQRGFNLKMVTFDRWNSHDMMQQLKASGINSELLSVAKKHYEDMSLTLTEERLHGPRIQLLVDELLQLRIVKDKVDHPRKGSKDLSDAVCGAVYNAIALTPPDMDKEVEIYSYSGVFSSEIDQLRRESDERLKRDKVISHPDKRTMPDNLRDFMGMQDDDDEDEFPIDSMRVL</sequence>
<feature type="compositionally biased region" description="Acidic residues" evidence="1">
    <location>
        <begin position="601"/>
        <end position="610"/>
    </location>
</feature>
<evidence type="ECO:0000256" key="1">
    <source>
        <dbReference type="SAM" id="MobiDB-lite"/>
    </source>
</evidence>
<dbReference type="InterPro" id="IPR027417">
    <property type="entry name" value="P-loop_NTPase"/>
</dbReference>